<sequence>MPFYEDWGGCLPMLIRNNWHTLSIHKDMVFIVIRTWCEQLKQFLLSEAWKEELKDLAAKVSISTQARKDKKDDGPGLVRRKTQYSAQTGRVIPPSTTLYQRHQQPQKHRLPIGPVLHDQELMVLELLCQILQTDSLSVVQHWLLLAGQREKDLVMGLIEQAVEDSTFPSLQEKWLDDIGIPRRHSHTSQSVQALGTGSQAEPRQKQRLHTRLSLPRHRVQMEDIPERIGEAEVLEVHSETQKVPDFKPRLPPVDQNDQCKQSG</sequence>
<keyword evidence="3" id="KW-1185">Reference proteome</keyword>
<feature type="compositionally biased region" description="Polar residues" evidence="1">
    <location>
        <begin position="187"/>
        <end position="201"/>
    </location>
</feature>
<protein>
    <recommendedName>
        <fullName evidence="4">Thymus, brain and testes associated</fullName>
    </recommendedName>
</protein>
<reference evidence="2" key="3">
    <citation type="submission" date="2025-09" db="UniProtKB">
        <authorList>
            <consortium name="Ensembl"/>
        </authorList>
    </citation>
    <scope>IDENTIFICATION</scope>
</reference>
<proteinExistence type="predicted"/>
<feature type="compositionally biased region" description="Basic and acidic residues" evidence="1">
    <location>
        <begin position="219"/>
        <end position="248"/>
    </location>
</feature>
<feature type="compositionally biased region" description="Basic residues" evidence="1">
    <location>
        <begin position="205"/>
        <end position="218"/>
    </location>
</feature>
<evidence type="ECO:0000313" key="3">
    <source>
        <dbReference type="Proteomes" id="UP000265140"/>
    </source>
</evidence>
<name>A0AAY5L6J1_ESOLU</name>
<reference evidence="2 3" key="1">
    <citation type="submission" date="2020-02" db="EMBL/GenBank/DDBJ databases">
        <title>Esox lucius (northern pike) genome, fEsoLuc1, primary haplotype.</title>
        <authorList>
            <person name="Myers G."/>
            <person name="Karagic N."/>
            <person name="Meyer A."/>
            <person name="Pippel M."/>
            <person name="Reichard M."/>
            <person name="Winkler S."/>
            <person name="Tracey A."/>
            <person name="Sims Y."/>
            <person name="Howe K."/>
            <person name="Rhie A."/>
            <person name="Formenti G."/>
            <person name="Durbin R."/>
            <person name="Fedrigo O."/>
            <person name="Jarvis E.D."/>
        </authorList>
    </citation>
    <scope>NUCLEOTIDE SEQUENCE [LARGE SCALE GENOMIC DNA]</scope>
</reference>
<dbReference type="Ensembl" id="ENSELUT00000098177.1">
    <property type="protein sequence ID" value="ENSELUP00000096923.1"/>
    <property type="gene ID" value="ENSELUG00000028254.2"/>
</dbReference>
<dbReference type="Proteomes" id="UP000265140">
    <property type="component" value="Chromosome 5"/>
</dbReference>
<reference evidence="2" key="2">
    <citation type="submission" date="2025-08" db="UniProtKB">
        <authorList>
            <consortium name="Ensembl"/>
        </authorList>
    </citation>
    <scope>IDENTIFICATION</scope>
</reference>
<dbReference type="PANTHER" id="PTHR33772">
    <property type="entry name" value="THYMUS, BRAIN AND TESTES-ASSOCIATED"/>
    <property type="match status" value="1"/>
</dbReference>
<evidence type="ECO:0000313" key="2">
    <source>
        <dbReference type="Ensembl" id="ENSELUP00000096923.1"/>
    </source>
</evidence>
<dbReference type="AlphaFoldDB" id="A0AAY5L6J1"/>
<evidence type="ECO:0008006" key="4">
    <source>
        <dbReference type="Google" id="ProtNLM"/>
    </source>
</evidence>
<dbReference type="InterPro" id="IPR037394">
    <property type="entry name" value="TBATA-like"/>
</dbReference>
<dbReference type="PANTHER" id="PTHR33772:SF1">
    <property type="entry name" value="PROTEIN TBATA"/>
    <property type="match status" value="1"/>
</dbReference>
<evidence type="ECO:0000256" key="1">
    <source>
        <dbReference type="SAM" id="MobiDB-lite"/>
    </source>
</evidence>
<feature type="region of interest" description="Disordered" evidence="1">
    <location>
        <begin position="185"/>
        <end position="263"/>
    </location>
</feature>
<organism evidence="2 3">
    <name type="scientific">Esox lucius</name>
    <name type="common">Northern pike</name>
    <dbReference type="NCBI Taxonomy" id="8010"/>
    <lineage>
        <taxon>Eukaryota</taxon>
        <taxon>Metazoa</taxon>
        <taxon>Chordata</taxon>
        <taxon>Craniata</taxon>
        <taxon>Vertebrata</taxon>
        <taxon>Euteleostomi</taxon>
        <taxon>Actinopterygii</taxon>
        <taxon>Neopterygii</taxon>
        <taxon>Teleostei</taxon>
        <taxon>Protacanthopterygii</taxon>
        <taxon>Esociformes</taxon>
        <taxon>Esocidae</taxon>
        <taxon>Esox</taxon>
    </lineage>
</organism>
<dbReference type="GeneTree" id="ENSGT00510000048896"/>
<dbReference type="Pfam" id="PF15256">
    <property type="entry name" value="SPATIAL"/>
    <property type="match status" value="1"/>
</dbReference>
<gene>
    <name evidence="2" type="primary">TBATA</name>
</gene>
<accession>A0AAY5L6J1</accession>